<dbReference type="CDD" id="cd02440">
    <property type="entry name" value="AdoMet_MTases"/>
    <property type="match status" value="1"/>
</dbReference>
<evidence type="ECO:0000313" key="5">
    <source>
        <dbReference type="EMBL" id="GHD25867.1"/>
    </source>
</evidence>
<dbReference type="PANTHER" id="PTHR44942">
    <property type="entry name" value="METHYLTRANSF_11 DOMAIN-CONTAINING PROTEIN"/>
    <property type="match status" value="1"/>
</dbReference>
<evidence type="ECO:0000259" key="4">
    <source>
        <dbReference type="Pfam" id="PF08241"/>
    </source>
</evidence>
<protein>
    <submittedName>
        <fullName evidence="5">Methyltransferase</fullName>
    </submittedName>
</protein>
<gene>
    <name evidence="5" type="ORF">GCM10007147_23390</name>
</gene>
<dbReference type="GO" id="GO:0032259">
    <property type="term" value="P:methylation"/>
    <property type="evidence" value="ECO:0007669"/>
    <property type="project" value="UniProtKB-KW"/>
</dbReference>
<reference evidence="5 6" key="1">
    <citation type="journal article" date="2014" name="Int. J. Syst. Evol. Microbiol.">
        <title>Complete genome sequence of Corynebacterium casei LMG S-19264T (=DSM 44701T), isolated from a smear-ripened cheese.</title>
        <authorList>
            <consortium name="US DOE Joint Genome Institute (JGI-PGF)"/>
            <person name="Walter F."/>
            <person name="Albersmeier A."/>
            <person name="Kalinowski J."/>
            <person name="Ruckert C."/>
        </authorList>
    </citation>
    <scope>NUCLEOTIDE SEQUENCE [LARGE SCALE GENOMIC DNA]</scope>
    <source>
        <strain evidence="5 6">KCTC 19473</strain>
    </source>
</reference>
<keyword evidence="2 5" id="KW-0489">Methyltransferase</keyword>
<comment type="similarity">
    <text evidence="1">Belongs to the methyltransferase superfamily.</text>
</comment>
<dbReference type="RefSeq" id="WP_017575035.1">
    <property type="nucleotide sequence ID" value="NZ_BMXL01000010.1"/>
</dbReference>
<dbReference type="InterPro" id="IPR029063">
    <property type="entry name" value="SAM-dependent_MTases_sf"/>
</dbReference>
<dbReference type="Gene3D" id="3.40.50.150">
    <property type="entry name" value="Vaccinia Virus protein VP39"/>
    <property type="match status" value="1"/>
</dbReference>
<dbReference type="InterPro" id="IPR013216">
    <property type="entry name" value="Methyltransf_11"/>
</dbReference>
<proteinExistence type="inferred from homology"/>
<dbReference type="InterPro" id="IPR051052">
    <property type="entry name" value="Diverse_substrate_MTase"/>
</dbReference>
<evidence type="ECO:0000313" key="6">
    <source>
        <dbReference type="Proteomes" id="UP000654947"/>
    </source>
</evidence>
<dbReference type="Proteomes" id="UP000654947">
    <property type="component" value="Unassembled WGS sequence"/>
</dbReference>
<feature type="domain" description="Methyltransferase type 11" evidence="4">
    <location>
        <begin position="49"/>
        <end position="141"/>
    </location>
</feature>
<dbReference type="GO" id="GO:0008757">
    <property type="term" value="F:S-adenosylmethionine-dependent methyltransferase activity"/>
    <property type="evidence" value="ECO:0007669"/>
    <property type="project" value="InterPro"/>
</dbReference>
<sequence length="270" mass="30033">MSSDRTQAFEGLTDAYRRFRPGYPRELLDRLREHVREGARRRPEPWLLLDAGSGTGISTRTLRHLFGAGPRVVGVEPGRDMIGTARAADEGVEYVAGRAEHLPFADASASLVLAAQAVHWFDRPAFYTEAVRVLAPGGTVAVLNNDRDHRASAYLDAYEGLMEEHGDHYRRDYREFDTVAEMSALPGLEGADPATATWERELDTDQVLGAALSSSKMAAVVRNLGEERTREAITALVREHFPDGRVRIPYVTRLFTARRTDDRGPLAHHV</sequence>
<dbReference type="SUPFAM" id="SSF53335">
    <property type="entry name" value="S-adenosyl-L-methionine-dependent methyltransferases"/>
    <property type="match status" value="1"/>
</dbReference>
<evidence type="ECO:0000256" key="3">
    <source>
        <dbReference type="ARBA" id="ARBA00022679"/>
    </source>
</evidence>
<evidence type="ECO:0000256" key="2">
    <source>
        <dbReference type="ARBA" id="ARBA00022603"/>
    </source>
</evidence>
<name>A0A918XC62_9ACTN</name>
<dbReference type="EMBL" id="BMXL01000010">
    <property type="protein sequence ID" value="GHD25867.1"/>
    <property type="molecule type" value="Genomic_DNA"/>
</dbReference>
<dbReference type="PANTHER" id="PTHR44942:SF4">
    <property type="entry name" value="METHYLTRANSFERASE TYPE 11 DOMAIN-CONTAINING PROTEIN"/>
    <property type="match status" value="1"/>
</dbReference>
<keyword evidence="6" id="KW-1185">Reference proteome</keyword>
<organism evidence="5 6">
    <name type="scientific">Nocardiopsis kunsanensis</name>
    <dbReference type="NCBI Taxonomy" id="141693"/>
    <lineage>
        <taxon>Bacteria</taxon>
        <taxon>Bacillati</taxon>
        <taxon>Actinomycetota</taxon>
        <taxon>Actinomycetes</taxon>
        <taxon>Streptosporangiales</taxon>
        <taxon>Nocardiopsidaceae</taxon>
        <taxon>Nocardiopsis</taxon>
    </lineage>
</organism>
<dbReference type="Pfam" id="PF08241">
    <property type="entry name" value="Methyltransf_11"/>
    <property type="match status" value="1"/>
</dbReference>
<comment type="caution">
    <text evidence="5">The sequence shown here is derived from an EMBL/GenBank/DDBJ whole genome shotgun (WGS) entry which is preliminary data.</text>
</comment>
<accession>A0A918XC62</accession>
<dbReference type="AlphaFoldDB" id="A0A918XC62"/>
<keyword evidence="3" id="KW-0808">Transferase</keyword>
<evidence type="ECO:0000256" key="1">
    <source>
        <dbReference type="ARBA" id="ARBA00008361"/>
    </source>
</evidence>